<evidence type="ECO:0000313" key="17">
    <source>
        <dbReference type="Proteomes" id="UP000008810"/>
    </source>
</evidence>
<evidence type="ECO:0000256" key="2">
    <source>
        <dbReference type="ARBA" id="ARBA00022448"/>
    </source>
</evidence>
<evidence type="ECO:0000313" key="16">
    <source>
        <dbReference type="EnsemblPlants" id="KQK20741"/>
    </source>
</evidence>
<evidence type="ECO:0000256" key="7">
    <source>
        <dbReference type="ARBA" id="ARBA00022989"/>
    </source>
</evidence>
<keyword evidence="4" id="KW-0479">Metal-binding</keyword>
<sequence>MASRQAVVLLAAAAIAVSFFSAPASAEVFMVGGDPGWTLPYPADWTEGKTFAVGDSLMFMYSPGKHTVVELGGPAFRACNVTDSNSLGSWTTGSDTVALDKPGKRWFVCGVQDHCAKGMKLVVNVGAPGPDAPPKSSASFVAGAVSAAAAGVVAAAALMF</sequence>
<keyword evidence="9 12" id="KW-0472">Membrane</keyword>
<evidence type="ECO:0000256" key="8">
    <source>
        <dbReference type="ARBA" id="ARBA00023008"/>
    </source>
</evidence>
<dbReference type="GO" id="GO:0009610">
    <property type="term" value="P:response to symbiotic fungus"/>
    <property type="evidence" value="ECO:0007669"/>
    <property type="project" value="UniProtKB-ARBA"/>
</dbReference>
<evidence type="ECO:0000256" key="10">
    <source>
        <dbReference type="ARBA" id="ARBA00023157"/>
    </source>
</evidence>
<reference evidence="15" key="2">
    <citation type="submission" date="2017-06" db="EMBL/GenBank/DDBJ databases">
        <title>WGS assembly of Brachypodium distachyon.</title>
        <authorList>
            <consortium name="The International Brachypodium Initiative"/>
            <person name="Lucas S."/>
            <person name="Harmon-Smith M."/>
            <person name="Lail K."/>
            <person name="Tice H."/>
            <person name="Grimwood J."/>
            <person name="Bruce D."/>
            <person name="Barry K."/>
            <person name="Shu S."/>
            <person name="Lindquist E."/>
            <person name="Wang M."/>
            <person name="Pitluck S."/>
            <person name="Vogel J.P."/>
            <person name="Garvin D.F."/>
            <person name="Mockler T.C."/>
            <person name="Schmutz J."/>
            <person name="Rokhsar D."/>
            <person name="Bevan M.W."/>
        </authorList>
    </citation>
    <scope>NUCLEOTIDE SEQUENCE</scope>
    <source>
        <strain evidence="15">Bd21</strain>
    </source>
</reference>
<feature type="domain" description="Phytocyanin" evidence="14">
    <location>
        <begin position="27"/>
        <end position="127"/>
    </location>
</feature>
<dbReference type="HOGENOM" id="CLU_058719_4_0_1"/>
<name>I1H3F2_BRADI</name>
<dbReference type="EnsemblPlants" id="KQK20741">
    <property type="protein sequence ID" value="KQK20741"/>
    <property type="gene ID" value="BRADI_1g56570v3"/>
</dbReference>
<dbReference type="GO" id="GO:0005886">
    <property type="term" value="C:plasma membrane"/>
    <property type="evidence" value="ECO:0000318"/>
    <property type="project" value="GO_Central"/>
</dbReference>
<dbReference type="CDD" id="cd04216">
    <property type="entry name" value="Phytocyanin"/>
    <property type="match status" value="1"/>
</dbReference>
<dbReference type="PROSITE" id="PS51485">
    <property type="entry name" value="PHYTOCYANIN"/>
    <property type="match status" value="1"/>
</dbReference>
<keyword evidence="2" id="KW-0813">Transport</keyword>
<dbReference type="PANTHER" id="PTHR33021">
    <property type="entry name" value="BLUE COPPER PROTEIN"/>
    <property type="match status" value="1"/>
</dbReference>
<evidence type="ECO:0000259" key="14">
    <source>
        <dbReference type="PROSITE" id="PS51485"/>
    </source>
</evidence>
<keyword evidence="17" id="KW-1185">Reference proteome</keyword>
<evidence type="ECO:0000256" key="3">
    <source>
        <dbReference type="ARBA" id="ARBA00022692"/>
    </source>
</evidence>
<keyword evidence="11" id="KW-0325">Glycoprotein</keyword>
<organism evidence="16">
    <name type="scientific">Brachypodium distachyon</name>
    <name type="common">Purple false brome</name>
    <name type="synonym">Trachynia distachya</name>
    <dbReference type="NCBI Taxonomy" id="15368"/>
    <lineage>
        <taxon>Eukaryota</taxon>
        <taxon>Viridiplantae</taxon>
        <taxon>Streptophyta</taxon>
        <taxon>Embryophyta</taxon>
        <taxon>Tracheophyta</taxon>
        <taxon>Spermatophyta</taxon>
        <taxon>Magnoliopsida</taxon>
        <taxon>Liliopsida</taxon>
        <taxon>Poales</taxon>
        <taxon>Poaceae</taxon>
        <taxon>BOP clade</taxon>
        <taxon>Pooideae</taxon>
        <taxon>Stipodae</taxon>
        <taxon>Brachypodieae</taxon>
        <taxon>Brachypodium</taxon>
    </lineage>
</organism>
<dbReference type="Gene3D" id="2.60.40.420">
    <property type="entry name" value="Cupredoxins - blue copper proteins"/>
    <property type="match status" value="1"/>
</dbReference>
<dbReference type="STRING" id="15368.I1H3F2"/>
<dbReference type="EMBL" id="CM000880">
    <property type="protein sequence ID" value="KQK20741.1"/>
    <property type="molecule type" value="Genomic_DNA"/>
</dbReference>
<dbReference type="AlphaFoldDB" id="I1H3F2"/>
<dbReference type="OMA" id="WAEANQF"/>
<evidence type="ECO:0000256" key="12">
    <source>
        <dbReference type="SAM" id="Phobius"/>
    </source>
</evidence>
<dbReference type="RefSeq" id="XP_003561388.1">
    <property type="nucleotide sequence ID" value="XM_003561340.2"/>
</dbReference>
<gene>
    <name evidence="16" type="primary">LOC100825783</name>
    <name evidence="15" type="ORF">BRADI_1g56570v3</name>
</gene>
<dbReference type="Proteomes" id="UP000008810">
    <property type="component" value="Chromosome 1"/>
</dbReference>
<keyword evidence="6" id="KW-0249">Electron transport</keyword>
<keyword evidence="10" id="KW-1015">Disulfide bond</keyword>
<dbReference type="GeneID" id="100825783"/>
<dbReference type="SUPFAM" id="SSF49503">
    <property type="entry name" value="Cupredoxins"/>
    <property type="match status" value="1"/>
</dbReference>
<evidence type="ECO:0000256" key="5">
    <source>
        <dbReference type="ARBA" id="ARBA00022729"/>
    </source>
</evidence>
<accession>I1H3F2</accession>
<feature type="signal peptide" evidence="13">
    <location>
        <begin position="1"/>
        <end position="26"/>
    </location>
</feature>
<dbReference type="Pfam" id="PF02298">
    <property type="entry name" value="Cu_bind_like"/>
    <property type="match status" value="1"/>
</dbReference>
<evidence type="ECO:0000256" key="9">
    <source>
        <dbReference type="ARBA" id="ARBA00023136"/>
    </source>
</evidence>
<keyword evidence="7 12" id="KW-1133">Transmembrane helix</keyword>
<dbReference type="KEGG" id="bdi:100825783"/>
<evidence type="ECO:0000256" key="4">
    <source>
        <dbReference type="ARBA" id="ARBA00022723"/>
    </source>
</evidence>
<evidence type="ECO:0000256" key="1">
    <source>
        <dbReference type="ARBA" id="ARBA00004479"/>
    </source>
</evidence>
<feature type="chain" id="PRO_5014094314" description="Phytocyanin domain-containing protein" evidence="13">
    <location>
        <begin position="27"/>
        <end position="160"/>
    </location>
</feature>
<dbReference type="Gramene" id="KQK20741">
    <property type="protein sequence ID" value="KQK20741"/>
    <property type="gene ID" value="BRADI_1g56570v3"/>
</dbReference>
<keyword evidence="3 12" id="KW-0812">Transmembrane</keyword>
<feature type="transmembrane region" description="Helical" evidence="12">
    <location>
        <begin position="138"/>
        <end position="159"/>
    </location>
</feature>
<protein>
    <recommendedName>
        <fullName evidence="14">Phytocyanin domain-containing protein</fullName>
    </recommendedName>
</protein>
<dbReference type="eggNOG" id="ENOG502R20J">
    <property type="taxonomic scope" value="Eukaryota"/>
</dbReference>
<proteinExistence type="predicted"/>
<evidence type="ECO:0000256" key="13">
    <source>
        <dbReference type="SAM" id="SignalP"/>
    </source>
</evidence>
<evidence type="ECO:0000256" key="6">
    <source>
        <dbReference type="ARBA" id="ARBA00022982"/>
    </source>
</evidence>
<dbReference type="FunFam" id="2.60.40.420:FF:000067">
    <property type="entry name" value="Cupredoxin superfamily protein"/>
    <property type="match status" value="1"/>
</dbReference>
<evidence type="ECO:0000313" key="15">
    <source>
        <dbReference type="EMBL" id="KQK20741.1"/>
    </source>
</evidence>
<comment type="subcellular location">
    <subcellularLocation>
        <location evidence="1">Membrane</location>
        <topology evidence="1">Single-pass type I membrane protein</topology>
    </subcellularLocation>
</comment>
<keyword evidence="8" id="KW-0186">Copper</keyword>
<dbReference type="InterPro" id="IPR039391">
    <property type="entry name" value="Phytocyanin-like"/>
</dbReference>
<dbReference type="OrthoDB" id="656050at2759"/>
<reference evidence="16" key="3">
    <citation type="submission" date="2018-08" db="UniProtKB">
        <authorList>
            <consortium name="EnsemblPlants"/>
        </authorList>
    </citation>
    <scope>IDENTIFICATION</scope>
    <source>
        <strain evidence="16">cv. Bd21</strain>
    </source>
</reference>
<reference evidence="15 16" key="1">
    <citation type="journal article" date="2010" name="Nature">
        <title>Genome sequencing and analysis of the model grass Brachypodium distachyon.</title>
        <authorList>
            <consortium name="International Brachypodium Initiative"/>
        </authorList>
    </citation>
    <scope>NUCLEOTIDE SEQUENCE [LARGE SCALE GENOMIC DNA]</scope>
    <source>
        <strain evidence="15">Bd21</strain>
        <strain evidence="16">cv. Bd21</strain>
    </source>
</reference>
<dbReference type="GO" id="GO:0046872">
    <property type="term" value="F:metal ion binding"/>
    <property type="evidence" value="ECO:0007669"/>
    <property type="project" value="UniProtKB-KW"/>
</dbReference>
<dbReference type="InterPro" id="IPR008972">
    <property type="entry name" value="Cupredoxin"/>
</dbReference>
<evidence type="ECO:0000256" key="11">
    <source>
        <dbReference type="ARBA" id="ARBA00023180"/>
    </source>
</evidence>
<keyword evidence="5 13" id="KW-0732">Signal</keyword>
<dbReference type="GO" id="GO:0009055">
    <property type="term" value="F:electron transfer activity"/>
    <property type="evidence" value="ECO:0007669"/>
    <property type="project" value="InterPro"/>
</dbReference>
<dbReference type="PANTHER" id="PTHR33021:SF557">
    <property type="entry name" value="OS07G0165900 PROTEIN"/>
    <property type="match status" value="1"/>
</dbReference>
<dbReference type="InterPro" id="IPR003245">
    <property type="entry name" value="Phytocyanin_dom"/>
</dbReference>